<name>A0AAX4QIK1_9CAUD</name>
<sequence length="443" mass="49732">MTDARFEVDHFIYPNLPSLFYRSDVAEQRRSIVPSVQGLPTLALVQSGYRQTKQQGFTASFGQDGPLREAAYQHLHGLWVSQKTFWIRHTGAMDRHMATLTPIDKAGRVWATPTKPILPHNFDQTRNPNSWSFSIYVDGQVYNDAFTVDSSQGIITFPDNAPVTRTSRVSMRYTWRALVRIVAFDLSSQDQYEYRYGEVTFQEVYVDQEPPYGTPKALVQCKAQPEVHLPIEGLGVICQPRIRNTWKAHIPITIGIICNPRVRISKAEPDLPTFDLDLGVGFSNPRVTTKLQAPPLSMGIDLGLSYDTPSRSGAYTINLYQGSQLIYTLNEVTLPTGSDTLDLERQLPDSVVRQISDWDALELEIVSLVPTVYNVDYVGLVAERWAKQLPLQMELTLGMRMGNPRIRPATVVTSPPIQVGLGLGMQVNTPRITNTKVAEPLDK</sequence>
<evidence type="ECO:0000313" key="2">
    <source>
        <dbReference type="Proteomes" id="UP001459105"/>
    </source>
</evidence>
<accession>A0AAX4QIK1</accession>
<dbReference type="EMBL" id="PP438412">
    <property type="protein sequence ID" value="XAI95522.1"/>
    <property type="molecule type" value="Genomic_DNA"/>
</dbReference>
<proteinExistence type="predicted"/>
<evidence type="ECO:0000313" key="1">
    <source>
        <dbReference type="EMBL" id="XAI95522.1"/>
    </source>
</evidence>
<protein>
    <submittedName>
        <fullName evidence="1">Uncharacterized protein</fullName>
    </submittedName>
</protein>
<reference evidence="1" key="1">
    <citation type="submission" date="2024-03" db="EMBL/GenBank/DDBJ databases">
        <authorList>
            <person name="Lin W."/>
            <person name="Li D."/>
            <person name="Tong Y."/>
        </authorList>
    </citation>
    <scope>NUCLEOTIDE SEQUENCE</scope>
</reference>
<dbReference type="Proteomes" id="UP001459105">
    <property type="component" value="Segment"/>
</dbReference>
<organism evidence="1 2">
    <name type="scientific">Microcystis phage Mvi-JY20</name>
    <dbReference type="NCBI Taxonomy" id="3128146"/>
    <lineage>
        <taxon>Viruses</taxon>
        <taxon>Duplodnaviria</taxon>
        <taxon>Heunggongvirae</taxon>
        <taxon>Uroviricota</taxon>
        <taxon>Caudoviricetes</taxon>
    </lineage>
</organism>